<evidence type="ECO:0000256" key="1">
    <source>
        <dbReference type="SAM" id="Phobius"/>
    </source>
</evidence>
<accession>A0AAE0YJF7</accession>
<organism evidence="2 3">
    <name type="scientific">Elysia crispata</name>
    <name type="common">lettuce slug</name>
    <dbReference type="NCBI Taxonomy" id="231223"/>
    <lineage>
        <taxon>Eukaryota</taxon>
        <taxon>Metazoa</taxon>
        <taxon>Spiralia</taxon>
        <taxon>Lophotrochozoa</taxon>
        <taxon>Mollusca</taxon>
        <taxon>Gastropoda</taxon>
        <taxon>Heterobranchia</taxon>
        <taxon>Euthyneura</taxon>
        <taxon>Panpulmonata</taxon>
        <taxon>Sacoglossa</taxon>
        <taxon>Placobranchoidea</taxon>
        <taxon>Plakobranchidae</taxon>
        <taxon>Elysia</taxon>
    </lineage>
</organism>
<reference evidence="2" key="1">
    <citation type="journal article" date="2023" name="G3 (Bethesda)">
        <title>A reference genome for the long-term kleptoplast-retaining sea slug Elysia crispata morphotype clarki.</title>
        <authorList>
            <person name="Eastman K.E."/>
            <person name="Pendleton A.L."/>
            <person name="Shaikh M.A."/>
            <person name="Suttiyut T."/>
            <person name="Ogas R."/>
            <person name="Tomko P."/>
            <person name="Gavelis G."/>
            <person name="Widhalm J.R."/>
            <person name="Wisecaver J.H."/>
        </authorList>
    </citation>
    <scope>NUCLEOTIDE SEQUENCE</scope>
    <source>
        <strain evidence="2">ECLA1</strain>
    </source>
</reference>
<comment type="caution">
    <text evidence="2">The sequence shown here is derived from an EMBL/GenBank/DDBJ whole genome shotgun (WGS) entry which is preliminary data.</text>
</comment>
<keyword evidence="3" id="KW-1185">Reference proteome</keyword>
<sequence>MSTARRCLRAFACPNRRLNSPGHWRAWHLAGDTPGPALTGSEKSFGYQLETGDVHIVSSNILSKADLFLAYFKAESPINRVRRTRIYLAHIEMTTKSTVRGELGSPSIDKQENRLNTCLLNSWEPDLMVRSMKNFASLFGVALLTQFSDVKEASVTQYRARQRRGPNAISALTVVLKLLPLVSGWVFPLISNNYQPPLLLDS</sequence>
<name>A0AAE0YJF7_9GAST</name>
<dbReference type="AlphaFoldDB" id="A0AAE0YJF7"/>
<evidence type="ECO:0000313" key="2">
    <source>
        <dbReference type="EMBL" id="KAK3746150.1"/>
    </source>
</evidence>
<protein>
    <submittedName>
        <fullName evidence="2">Uncharacterized protein</fullName>
    </submittedName>
</protein>
<feature type="transmembrane region" description="Helical" evidence="1">
    <location>
        <begin position="168"/>
        <end position="190"/>
    </location>
</feature>
<keyword evidence="1" id="KW-0472">Membrane</keyword>
<proteinExistence type="predicted"/>
<keyword evidence="1" id="KW-1133">Transmembrane helix</keyword>
<dbReference type="Proteomes" id="UP001283361">
    <property type="component" value="Unassembled WGS sequence"/>
</dbReference>
<gene>
    <name evidence="2" type="ORF">RRG08_003588</name>
</gene>
<dbReference type="EMBL" id="JAWDGP010006167">
    <property type="protein sequence ID" value="KAK3746150.1"/>
    <property type="molecule type" value="Genomic_DNA"/>
</dbReference>
<evidence type="ECO:0000313" key="3">
    <source>
        <dbReference type="Proteomes" id="UP001283361"/>
    </source>
</evidence>
<keyword evidence="1" id="KW-0812">Transmembrane</keyword>